<keyword evidence="1" id="KW-0812">Transmembrane</keyword>
<protein>
    <submittedName>
        <fullName evidence="2">Uncharacterized protein</fullName>
    </submittedName>
</protein>
<evidence type="ECO:0000313" key="2">
    <source>
        <dbReference type="EMBL" id="MBP0724232.1"/>
    </source>
</evidence>
<reference evidence="2" key="1">
    <citation type="submission" date="2021-04" db="EMBL/GenBank/DDBJ databases">
        <title>Genome seq and assembly of Bacillus sp.</title>
        <authorList>
            <person name="Chhetri G."/>
        </authorList>
    </citation>
    <scope>NUCLEOTIDE SEQUENCE</scope>
    <source>
        <strain evidence="2">RG28</strain>
    </source>
</reference>
<dbReference type="AlphaFoldDB" id="A0A940SFQ1"/>
<dbReference type="EMBL" id="JAGIYQ010000002">
    <property type="protein sequence ID" value="MBP0724232.1"/>
    <property type="molecule type" value="Genomic_DNA"/>
</dbReference>
<feature type="transmembrane region" description="Helical" evidence="1">
    <location>
        <begin position="6"/>
        <end position="24"/>
    </location>
</feature>
<keyword evidence="3" id="KW-1185">Reference proteome</keyword>
<comment type="caution">
    <text evidence="2">The sequence shown here is derived from an EMBL/GenBank/DDBJ whole genome shotgun (WGS) entry which is preliminary data.</text>
</comment>
<dbReference type="Proteomes" id="UP000682134">
    <property type="component" value="Unassembled WGS sequence"/>
</dbReference>
<organism evidence="2 3">
    <name type="scientific">Gottfriedia endophytica</name>
    <dbReference type="NCBI Taxonomy" id="2820819"/>
    <lineage>
        <taxon>Bacteria</taxon>
        <taxon>Bacillati</taxon>
        <taxon>Bacillota</taxon>
        <taxon>Bacilli</taxon>
        <taxon>Bacillales</taxon>
        <taxon>Bacillaceae</taxon>
        <taxon>Gottfriedia</taxon>
    </lineage>
</organism>
<evidence type="ECO:0000256" key="1">
    <source>
        <dbReference type="SAM" id="Phobius"/>
    </source>
</evidence>
<gene>
    <name evidence="2" type="ORF">J5Y03_03420</name>
</gene>
<evidence type="ECO:0000313" key="3">
    <source>
        <dbReference type="Proteomes" id="UP000682134"/>
    </source>
</evidence>
<proteinExistence type="predicted"/>
<keyword evidence="1" id="KW-1133">Transmembrane helix</keyword>
<accession>A0A940SFQ1</accession>
<keyword evidence="1" id="KW-0472">Membrane</keyword>
<dbReference type="RefSeq" id="WP_209402551.1">
    <property type="nucleotide sequence ID" value="NZ_JAGIYQ010000002.1"/>
</dbReference>
<sequence length="240" mass="28178">MLLLEKLMIIFFIGIFFFFFFLMYKWNKSNLISEHEIFVKDLPISIQDQEILWITNPMNIARVNEMKSKFSNSNIIVVIAGNLTRYHNKLEKLSECIQILTDIGPVHYIWNDQDYNGKFREINAFLLDNRVTILENTAANYESSDGNRFSIVGLDDVVNHRDQLNLAVQDSQKDSYQIVISYDEIRETDTSFFKSIPLYLFQQGDNQSIRNSMTNYIEIDELTQSRSKNQLGYILKIKRA</sequence>
<name>A0A940SFQ1_9BACI</name>